<dbReference type="KEGG" id="marq:MARGE09_P0121"/>
<evidence type="ECO:0000313" key="1">
    <source>
        <dbReference type="EMBL" id="BCD95922.1"/>
    </source>
</evidence>
<accession>A0AAN1WE55</accession>
<dbReference type="RefSeq" id="WP_236985425.1">
    <property type="nucleotide sequence ID" value="NZ_AP023086.1"/>
</dbReference>
<organism evidence="1 2">
    <name type="scientific">Marinagarivorans cellulosilyticus</name>
    <dbReference type="NCBI Taxonomy" id="2721545"/>
    <lineage>
        <taxon>Bacteria</taxon>
        <taxon>Pseudomonadati</taxon>
        <taxon>Pseudomonadota</taxon>
        <taxon>Gammaproteobacteria</taxon>
        <taxon>Cellvibrionales</taxon>
        <taxon>Cellvibrionaceae</taxon>
        <taxon>Marinagarivorans</taxon>
    </lineage>
</organism>
<sequence>MSLDWKEHNNANPQAPTNTPEHLTYLALAHEYDTKGLNLAVACSIDKAVSLLNDNINEHSRYFIFEWDITCSVLTIVVTDNKKENDSAKVVQCCFTALDNKLKAVKNTALSEWESEANRYAECMKDTIRDYLTTCHSFFSYSLVAVFHSEGRSNSVLL</sequence>
<evidence type="ECO:0000313" key="2">
    <source>
        <dbReference type="Proteomes" id="UP001320119"/>
    </source>
</evidence>
<reference evidence="1 2" key="1">
    <citation type="journal article" date="2022" name="IScience">
        <title>An ultrasensitive nanofiber-based assay for enzymatic hydrolysis and deep-sea microbial degradation of cellulose.</title>
        <authorList>
            <person name="Tsudome M."/>
            <person name="Tachioka M."/>
            <person name="Miyazaki M."/>
            <person name="Uchimura K."/>
            <person name="Tsuda M."/>
            <person name="Takaki Y."/>
            <person name="Deguchi S."/>
        </authorList>
    </citation>
    <scope>NUCLEOTIDE SEQUENCE [LARGE SCALE GENOMIC DNA]</scope>
    <source>
        <strain evidence="1 2">GE09</strain>
    </source>
</reference>
<dbReference type="EMBL" id="AP023086">
    <property type="protein sequence ID" value="BCD95922.1"/>
    <property type="molecule type" value="Genomic_DNA"/>
</dbReference>
<gene>
    <name evidence="1" type="ORF">MARGE09_P0121</name>
</gene>
<name>A0AAN1WE55_9GAMM</name>
<proteinExistence type="predicted"/>
<dbReference type="AlphaFoldDB" id="A0AAN1WE55"/>
<protein>
    <submittedName>
        <fullName evidence="1">Uncharacterized protein</fullName>
    </submittedName>
</protein>
<keyword evidence="2" id="KW-1185">Reference proteome</keyword>
<dbReference type="Proteomes" id="UP001320119">
    <property type="component" value="Chromosome"/>
</dbReference>